<feature type="coiled-coil region" evidence="2">
    <location>
        <begin position="282"/>
        <end position="316"/>
    </location>
</feature>
<organism evidence="3 4">
    <name type="scientific">Cnephaeus nilssonii</name>
    <name type="common">Northern bat</name>
    <name type="synonym">Eptesicus nilssonii</name>
    <dbReference type="NCBI Taxonomy" id="3371016"/>
    <lineage>
        <taxon>Eukaryota</taxon>
        <taxon>Metazoa</taxon>
        <taxon>Chordata</taxon>
        <taxon>Craniata</taxon>
        <taxon>Vertebrata</taxon>
        <taxon>Euteleostomi</taxon>
        <taxon>Mammalia</taxon>
        <taxon>Eutheria</taxon>
        <taxon>Laurasiatheria</taxon>
        <taxon>Chiroptera</taxon>
        <taxon>Yangochiroptera</taxon>
        <taxon>Vespertilionidae</taxon>
        <taxon>Cnephaeus</taxon>
    </lineage>
</organism>
<dbReference type="PANTHER" id="PTHR14096:SF27">
    <property type="entry name" value="APOLIPOPROTEIN L2"/>
    <property type="match status" value="1"/>
</dbReference>
<dbReference type="GO" id="GO:0008289">
    <property type="term" value="F:lipid binding"/>
    <property type="evidence" value="ECO:0007669"/>
    <property type="project" value="InterPro"/>
</dbReference>
<dbReference type="GO" id="GO:0016020">
    <property type="term" value="C:membrane"/>
    <property type="evidence" value="ECO:0007669"/>
    <property type="project" value="TreeGrafter"/>
</dbReference>
<comment type="similarity">
    <text evidence="1">Belongs to the apolipoprotein L family.</text>
</comment>
<keyword evidence="4" id="KW-1185">Reference proteome</keyword>
<comment type="caution">
    <text evidence="3">The sequence shown here is derived from an EMBL/GenBank/DDBJ whole genome shotgun (WGS) entry which is preliminary data.</text>
</comment>
<proteinExistence type="inferred from homology"/>
<sequence length="342" mass="36514">MDPTDKEKLHCLLSDESWERFVAGAKLSREEADALYEDLSQLEALMAVGDKDMPSADELHGESFMKAFPQVKHVLEDRIRQLYALADEVDEVHRNCTIAQVAASSTRAVSGILTIAGLCLAPVTAGASLVLSATGVGLGAAAAVTGVTANIVEYSKDASAKAEANLLVSNGSDTDVVAEVLRRSTPEIASLAQRCIQSLLGVMKNARAFKLAKSNPLLAAKASRFLRTGAVSARSGKQLQKAFGGTALAMSKGARVLGAATAGVFLLMDVVDLVKESKHLHEGAKAESAEELRQQAQELERRLEELTRIHESLQKRQGRWFTRSALGRAIKKLGELPALIGS</sequence>
<protein>
    <recommendedName>
        <fullName evidence="5">Apolipoprotein L2-like</fullName>
    </recommendedName>
</protein>
<evidence type="ECO:0000313" key="3">
    <source>
        <dbReference type="EMBL" id="KAK1341559.1"/>
    </source>
</evidence>
<dbReference type="AlphaFoldDB" id="A0AA40I237"/>
<dbReference type="EMBL" id="JAULJE010000007">
    <property type="protein sequence ID" value="KAK1341559.1"/>
    <property type="molecule type" value="Genomic_DNA"/>
</dbReference>
<accession>A0AA40I237</accession>
<evidence type="ECO:0000313" key="4">
    <source>
        <dbReference type="Proteomes" id="UP001177744"/>
    </source>
</evidence>
<keyword evidence="2" id="KW-0175">Coiled coil</keyword>
<reference evidence="3" key="1">
    <citation type="submission" date="2023-06" db="EMBL/GenBank/DDBJ databases">
        <title>Reference genome for the Northern bat (Eptesicus nilssonii), a most northern bat species.</title>
        <authorList>
            <person name="Laine V.N."/>
            <person name="Pulliainen A.T."/>
            <person name="Lilley T.M."/>
        </authorList>
    </citation>
    <scope>NUCLEOTIDE SEQUENCE</scope>
    <source>
        <strain evidence="3">BLF_Eptnil</strain>
        <tissue evidence="3">Kidney</tissue>
    </source>
</reference>
<dbReference type="PANTHER" id="PTHR14096">
    <property type="entry name" value="APOLIPOPROTEIN L"/>
    <property type="match status" value="1"/>
</dbReference>
<dbReference type="Proteomes" id="UP001177744">
    <property type="component" value="Unassembled WGS sequence"/>
</dbReference>
<dbReference type="GO" id="GO:0042157">
    <property type="term" value="P:lipoprotein metabolic process"/>
    <property type="evidence" value="ECO:0007669"/>
    <property type="project" value="InterPro"/>
</dbReference>
<evidence type="ECO:0000256" key="1">
    <source>
        <dbReference type="ARBA" id="ARBA00010090"/>
    </source>
</evidence>
<dbReference type="GO" id="GO:0005576">
    <property type="term" value="C:extracellular region"/>
    <property type="evidence" value="ECO:0007669"/>
    <property type="project" value="InterPro"/>
</dbReference>
<dbReference type="InterPro" id="IPR008405">
    <property type="entry name" value="ApoL"/>
</dbReference>
<name>A0AA40I237_CNENI</name>
<evidence type="ECO:0008006" key="5">
    <source>
        <dbReference type="Google" id="ProtNLM"/>
    </source>
</evidence>
<evidence type="ECO:0000256" key="2">
    <source>
        <dbReference type="SAM" id="Coils"/>
    </source>
</evidence>
<dbReference type="GO" id="GO:0006869">
    <property type="term" value="P:lipid transport"/>
    <property type="evidence" value="ECO:0007669"/>
    <property type="project" value="InterPro"/>
</dbReference>
<dbReference type="Pfam" id="PF05461">
    <property type="entry name" value="ApoL"/>
    <property type="match status" value="1"/>
</dbReference>
<gene>
    <name evidence="3" type="ORF">QTO34_017974</name>
</gene>